<keyword evidence="1" id="KW-0175">Coiled coil</keyword>
<dbReference type="AlphaFoldDB" id="A0A1I1AA14"/>
<proteinExistence type="predicted"/>
<sequence length="193" mass="20261">MTQHHNAPSSPESGGRAPSRRRGRRWLWPAAAVLCLVVGISIGGGDAGVSASRYDAVVAERDDLEDQLAVATAAVQDAQGATADEQGALGERSAELDAREAALHAREDAVVQIEQTVAASQIGIGTWTVGVDLEPGTYRTAEPVTSTCYWGIYRSGTNGEDILQNDIVNGGHPTVTLAEGQDFENGCGTFVKQ</sequence>
<protein>
    <submittedName>
        <fullName evidence="4">Uncharacterized protein</fullName>
    </submittedName>
</protein>
<evidence type="ECO:0000256" key="3">
    <source>
        <dbReference type="SAM" id="Phobius"/>
    </source>
</evidence>
<dbReference type="EMBL" id="FOKA01000015">
    <property type="protein sequence ID" value="SFB33320.1"/>
    <property type="molecule type" value="Genomic_DNA"/>
</dbReference>
<keyword evidence="3" id="KW-0472">Membrane</keyword>
<dbReference type="STRING" id="988821.SAMN05421867_11549"/>
<keyword evidence="3" id="KW-1133">Transmembrane helix</keyword>
<gene>
    <name evidence="4" type="ORF">SAMN05421867_11549</name>
</gene>
<feature type="transmembrane region" description="Helical" evidence="3">
    <location>
        <begin position="26"/>
        <end position="44"/>
    </location>
</feature>
<accession>A0A1I1AA14</accession>
<evidence type="ECO:0000256" key="1">
    <source>
        <dbReference type="SAM" id="Coils"/>
    </source>
</evidence>
<evidence type="ECO:0000313" key="4">
    <source>
        <dbReference type="EMBL" id="SFB33320.1"/>
    </source>
</evidence>
<dbReference type="Proteomes" id="UP000199012">
    <property type="component" value="Unassembled WGS sequence"/>
</dbReference>
<feature type="region of interest" description="Disordered" evidence="2">
    <location>
        <begin position="1"/>
        <end position="21"/>
    </location>
</feature>
<keyword evidence="5" id="KW-1185">Reference proteome</keyword>
<feature type="coiled-coil region" evidence="1">
    <location>
        <begin position="54"/>
        <end position="81"/>
    </location>
</feature>
<keyword evidence="3" id="KW-0812">Transmembrane</keyword>
<organism evidence="4 5">
    <name type="scientific">Cellulomonas marina</name>
    <dbReference type="NCBI Taxonomy" id="988821"/>
    <lineage>
        <taxon>Bacteria</taxon>
        <taxon>Bacillati</taxon>
        <taxon>Actinomycetota</taxon>
        <taxon>Actinomycetes</taxon>
        <taxon>Micrococcales</taxon>
        <taxon>Cellulomonadaceae</taxon>
        <taxon>Cellulomonas</taxon>
    </lineage>
</organism>
<feature type="compositionally biased region" description="Low complexity" evidence="2">
    <location>
        <begin position="7"/>
        <end position="17"/>
    </location>
</feature>
<evidence type="ECO:0000313" key="5">
    <source>
        <dbReference type="Proteomes" id="UP000199012"/>
    </source>
</evidence>
<evidence type="ECO:0000256" key="2">
    <source>
        <dbReference type="SAM" id="MobiDB-lite"/>
    </source>
</evidence>
<name>A0A1I1AA14_9CELL</name>
<reference evidence="4 5" key="1">
    <citation type="submission" date="2016-10" db="EMBL/GenBank/DDBJ databases">
        <authorList>
            <person name="de Groot N.N."/>
        </authorList>
    </citation>
    <scope>NUCLEOTIDE SEQUENCE [LARGE SCALE GENOMIC DNA]</scope>
    <source>
        <strain evidence="4 5">CGMCC 4.6945</strain>
    </source>
</reference>